<evidence type="ECO:0000256" key="2">
    <source>
        <dbReference type="ARBA" id="ARBA00022741"/>
    </source>
</evidence>
<organism evidence="7 8">
    <name type="scientific">Gemmata massiliana</name>
    <dbReference type="NCBI Taxonomy" id="1210884"/>
    <lineage>
        <taxon>Bacteria</taxon>
        <taxon>Pseudomonadati</taxon>
        <taxon>Planctomycetota</taxon>
        <taxon>Planctomycetia</taxon>
        <taxon>Gemmatales</taxon>
        <taxon>Gemmataceae</taxon>
        <taxon>Gemmata</taxon>
    </lineage>
</organism>
<dbReference type="PROSITE" id="PS50011">
    <property type="entry name" value="PROTEIN_KINASE_DOM"/>
    <property type="match status" value="1"/>
</dbReference>
<sequence length="673" mass="72409">MPPAPTADSGTYRSYTKLAGTEPLPGYTLLSPLGRGGFGEVWKCEAPGGLHKAIKFVSSISEDGRGDERFSQELTAFEQIKTIRHPFLLTLERVEQIDRELVMVMELADRQLQDRFRECRTCGLPGIPRDELLAYFADAAEALDVISAKFHLQHLDVKPANLFLVSGHVKVGDYGLVAQLEGADAGNRGLTPRYVAPEVLHGTPSSCSDQYSLALVYQELLTGEFPYAGRTPQQLMLQHVSGQPDLSGLPPSDQPAVKRALAKRPIDRFPSCLAFVQALMMAENSTAIPNAGMSIRRSRVDRAVAEMHVALDNGEEYPGNNSSVSAQNDPTHPGTPKSRCAPPTQSFTLPKAPLTVPGVKYSGLPPLVSGTRQAPAPAPEPIPASTRRSSSVPTPPPRIVETPPPVEEAERGLVVLDSIHSVVPVGQLLGMESDEFPLNPQAFAEAVVNVAGGGGYVPHIPGDIGRLLDGSWVCQFPSTVPSAVVPLKLAVVRERWGVSLEQPEAGLVVMRRTAGGGGFFSGKKFGFEARIVLPPVGRAVGEMTATAQLFGTPDPKFARDSMDLMPKLLVDIRTQLANVQDRRRSPRVEYGSPITIYPVHSDGGIDTAVQGRCRDVSLGGLGFTTAAKLPTKYAYITFPGVTATVGQALLARLIRTQSSMRESTYGAEYRTDL</sequence>
<reference evidence="7 8" key="1">
    <citation type="submission" date="2019-05" db="EMBL/GenBank/DDBJ databases">
        <authorList>
            <consortium name="Science for Life Laboratories"/>
        </authorList>
    </citation>
    <scope>NUCLEOTIDE SEQUENCE [LARGE SCALE GENOMIC DNA]</scope>
    <source>
        <strain evidence="7">Soil9</strain>
    </source>
</reference>
<feature type="compositionally biased region" description="Pro residues" evidence="5">
    <location>
        <begin position="393"/>
        <end position="404"/>
    </location>
</feature>
<dbReference type="Gene3D" id="1.10.510.10">
    <property type="entry name" value="Transferase(Phosphotransferase) domain 1"/>
    <property type="match status" value="1"/>
</dbReference>
<protein>
    <recommendedName>
        <fullName evidence="6">Protein kinase domain-containing protein</fullName>
    </recommendedName>
</protein>
<gene>
    <name evidence="7" type="ORF">SOIL9_82180</name>
</gene>
<feature type="region of interest" description="Disordered" evidence="5">
    <location>
        <begin position="312"/>
        <end position="352"/>
    </location>
</feature>
<evidence type="ECO:0000256" key="4">
    <source>
        <dbReference type="ARBA" id="ARBA00022840"/>
    </source>
</evidence>
<dbReference type="EMBL" id="LR593886">
    <property type="protein sequence ID" value="VTS00337.1"/>
    <property type="molecule type" value="Genomic_DNA"/>
</dbReference>
<feature type="compositionally biased region" description="Polar residues" evidence="5">
    <location>
        <begin position="319"/>
        <end position="330"/>
    </location>
</feature>
<dbReference type="InterPro" id="IPR000719">
    <property type="entry name" value="Prot_kinase_dom"/>
</dbReference>
<feature type="domain" description="Protein kinase" evidence="6">
    <location>
        <begin position="27"/>
        <end position="280"/>
    </location>
</feature>
<keyword evidence="2" id="KW-0547">Nucleotide-binding</keyword>
<dbReference type="CDD" id="cd14014">
    <property type="entry name" value="STKc_PknB_like"/>
    <property type="match status" value="1"/>
</dbReference>
<dbReference type="GO" id="GO:0004674">
    <property type="term" value="F:protein serine/threonine kinase activity"/>
    <property type="evidence" value="ECO:0007669"/>
    <property type="project" value="UniProtKB-KW"/>
</dbReference>
<dbReference type="SMART" id="SM00220">
    <property type="entry name" value="S_TKc"/>
    <property type="match status" value="1"/>
</dbReference>
<feature type="compositionally biased region" description="Low complexity" evidence="5">
    <location>
        <begin position="383"/>
        <end position="392"/>
    </location>
</feature>
<keyword evidence="4" id="KW-0067">ATP-binding</keyword>
<dbReference type="RefSeq" id="WP_162672141.1">
    <property type="nucleotide sequence ID" value="NZ_LR593886.1"/>
</dbReference>
<dbReference type="KEGG" id="gms:SOIL9_82180"/>
<dbReference type="Proteomes" id="UP000464178">
    <property type="component" value="Chromosome"/>
</dbReference>
<keyword evidence="8" id="KW-1185">Reference proteome</keyword>
<name>A0A6P2DDV3_9BACT</name>
<dbReference type="InterPro" id="IPR011009">
    <property type="entry name" value="Kinase-like_dom_sf"/>
</dbReference>
<keyword evidence="1" id="KW-0808">Transferase</keyword>
<proteinExistence type="predicted"/>
<dbReference type="PROSITE" id="PS00108">
    <property type="entry name" value="PROTEIN_KINASE_ST"/>
    <property type="match status" value="1"/>
</dbReference>
<dbReference type="AlphaFoldDB" id="A0A6P2DDV3"/>
<feature type="region of interest" description="Disordered" evidence="5">
    <location>
        <begin position="365"/>
        <end position="404"/>
    </location>
</feature>
<dbReference type="PANTHER" id="PTHR43289:SF34">
    <property type="entry name" value="SERINE_THREONINE-PROTEIN KINASE YBDM-RELATED"/>
    <property type="match status" value="1"/>
</dbReference>
<dbReference type="SUPFAM" id="SSF56112">
    <property type="entry name" value="Protein kinase-like (PK-like)"/>
    <property type="match status" value="1"/>
</dbReference>
<evidence type="ECO:0000256" key="1">
    <source>
        <dbReference type="ARBA" id="ARBA00022679"/>
    </source>
</evidence>
<dbReference type="Pfam" id="PF00069">
    <property type="entry name" value="Pkinase"/>
    <property type="match status" value="1"/>
</dbReference>
<evidence type="ECO:0000256" key="5">
    <source>
        <dbReference type="SAM" id="MobiDB-lite"/>
    </source>
</evidence>
<dbReference type="InterPro" id="IPR008271">
    <property type="entry name" value="Ser/Thr_kinase_AS"/>
</dbReference>
<dbReference type="PANTHER" id="PTHR43289">
    <property type="entry name" value="MITOGEN-ACTIVATED PROTEIN KINASE KINASE KINASE 20-RELATED"/>
    <property type="match status" value="1"/>
</dbReference>
<evidence type="ECO:0000256" key="3">
    <source>
        <dbReference type="ARBA" id="ARBA00022777"/>
    </source>
</evidence>
<dbReference type="GO" id="GO:0005524">
    <property type="term" value="F:ATP binding"/>
    <property type="evidence" value="ECO:0007669"/>
    <property type="project" value="UniProtKB-KW"/>
</dbReference>
<accession>A0A6P2DDV3</accession>
<evidence type="ECO:0000259" key="6">
    <source>
        <dbReference type="PROSITE" id="PS50011"/>
    </source>
</evidence>
<evidence type="ECO:0000313" key="8">
    <source>
        <dbReference type="Proteomes" id="UP000464178"/>
    </source>
</evidence>
<keyword evidence="7" id="KW-0723">Serine/threonine-protein kinase</keyword>
<keyword evidence="3 7" id="KW-0418">Kinase</keyword>
<evidence type="ECO:0000313" key="7">
    <source>
        <dbReference type="EMBL" id="VTS00337.1"/>
    </source>
</evidence>